<gene>
    <name evidence="3" type="ORF">EZH22_17315</name>
</gene>
<dbReference type="InterPro" id="IPR022060">
    <property type="entry name" value="DUF3616"/>
</dbReference>
<reference evidence="3 4" key="1">
    <citation type="submission" date="2020-10" db="EMBL/GenBank/DDBJ databases">
        <title>Degradation of 1,4-Dioxane by Xanthobacter sp. YN2, via a Novel Group-2 Soluble Di-Iron Monooxygenase.</title>
        <authorList>
            <person name="Ma F."/>
            <person name="Wang Y."/>
            <person name="Yang J."/>
            <person name="Guo H."/>
            <person name="Su D."/>
            <person name="Yu L."/>
        </authorList>
    </citation>
    <scope>NUCLEOTIDE SEQUENCE [LARGE SCALE GENOMIC DNA]</scope>
    <source>
        <strain evidence="3 4">YN2</strain>
    </source>
</reference>
<dbReference type="EMBL" id="CP063362">
    <property type="protein sequence ID" value="QRG04899.1"/>
    <property type="molecule type" value="Genomic_DNA"/>
</dbReference>
<sequence>MRIAASVGLVLLSAQVASADIVRAPQAWRVDPAPFRQADGNKNKANEELSGAACATGTNRCLVVNDEGRFAQFFEINGTTIAPKEVIGLLPPKIGGKTMKELDAEAADYVAPRAGAVGASGYFYVTGSHGASRKGKAQPSRSFVLRFPVDPATGHPTFAFDAEDAAPQIERSAALRAALAKLPEVGSFAERRLDENGVTVEGFAVLGQEALFGLRGPCIAGHAFVVRTPVETLFSGEPVVAGASRLALGDNVGIRDLARVQGGVLILSGRSNDTRDQAAFNCEKPGVAPEPGAQVWFWSGKDGDAARNLGTLPGLPATHKAETLLVLGEDAARYRVLVWFDGVPDGDPTEFFIGK</sequence>
<evidence type="ECO:0000259" key="2">
    <source>
        <dbReference type="Pfam" id="PF12275"/>
    </source>
</evidence>
<dbReference type="KEGG" id="xdi:EZH22_17315"/>
<evidence type="ECO:0000313" key="3">
    <source>
        <dbReference type="EMBL" id="QRG04899.1"/>
    </source>
</evidence>
<dbReference type="RefSeq" id="WP_203191774.1">
    <property type="nucleotide sequence ID" value="NZ_CP063362.1"/>
</dbReference>
<evidence type="ECO:0000256" key="1">
    <source>
        <dbReference type="SAM" id="SignalP"/>
    </source>
</evidence>
<feature type="chain" id="PRO_5037754392" evidence="1">
    <location>
        <begin position="20"/>
        <end position="355"/>
    </location>
</feature>
<dbReference type="Proteomes" id="UP000596427">
    <property type="component" value="Chromosome"/>
</dbReference>
<accession>A0A974SHA2</accession>
<keyword evidence="4" id="KW-1185">Reference proteome</keyword>
<dbReference type="AlphaFoldDB" id="A0A974SHA2"/>
<proteinExistence type="predicted"/>
<name>A0A974SHA2_9HYPH</name>
<keyword evidence="1" id="KW-0732">Signal</keyword>
<protein>
    <submittedName>
        <fullName evidence="3">DUF3616 domain-containing protein</fullName>
    </submittedName>
</protein>
<feature type="signal peptide" evidence="1">
    <location>
        <begin position="1"/>
        <end position="19"/>
    </location>
</feature>
<dbReference type="Pfam" id="PF12275">
    <property type="entry name" value="DUF3616"/>
    <property type="match status" value="1"/>
</dbReference>
<feature type="domain" description="DUF3616" evidence="2">
    <location>
        <begin position="138"/>
        <end position="342"/>
    </location>
</feature>
<evidence type="ECO:0000313" key="4">
    <source>
        <dbReference type="Proteomes" id="UP000596427"/>
    </source>
</evidence>
<organism evidence="3 4">
    <name type="scientific">Xanthobacter dioxanivorans</name>
    <dbReference type="NCBI Taxonomy" id="2528964"/>
    <lineage>
        <taxon>Bacteria</taxon>
        <taxon>Pseudomonadati</taxon>
        <taxon>Pseudomonadota</taxon>
        <taxon>Alphaproteobacteria</taxon>
        <taxon>Hyphomicrobiales</taxon>
        <taxon>Xanthobacteraceae</taxon>
        <taxon>Xanthobacter</taxon>
    </lineage>
</organism>